<dbReference type="OrthoDB" id="2659729at2759"/>
<name>A0A0D0C1C0_9AGAM</name>
<dbReference type="InterPro" id="IPR012337">
    <property type="entry name" value="RNaseH-like_sf"/>
</dbReference>
<dbReference type="InterPro" id="IPR036397">
    <property type="entry name" value="RNaseH_sf"/>
</dbReference>
<evidence type="ECO:0008006" key="3">
    <source>
        <dbReference type="Google" id="ProtNLM"/>
    </source>
</evidence>
<dbReference type="InParanoid" id="A0A0D0C1C0"/>
<proteinExistence type="predicted"/>
<organism evidence="1 2">
    <name type="scientific">Paxillus rubicundulus Ve08.2h10</name>
    <dbReference type="NCBI Taxonomy" id="930991"/>
    <lineage>
        <taxon>Eukaryota</taxon>
        <taxon>Fungi</taxon>
        <taxon>Dikarya</taxon>
        <taxon>Basidiomycota</taxon>
        <taxon>Agaricomycotina</taxon>
        <taxon>Agaricomycetes</taxon>
        <taxon>Agaricomycetidae</taxon>
        <taxon>Boletales</taxon>
        <taxon>Paxilineae</taxon>
        <taxon>Paxillaceae</taxon>
        <taxon>Paxillus</taxon>
    </lineage>
</organism>
<reference evidence="2" key="2">
    <citation type="submission" date="2015-01" db="EMBL/GenBank/DDBJ databases">
        <title>Evolutionary Origins and Diversification of the Mycorrhizal Mutualists.</title>
        <authorList>
            <consortium name="DOE Joint Genome Institute"/>
            <consortium name="Mycorrhizal Genomics Consortium"/>
            <person name="Kohler A."/>
            <person name="Kuo A."/>
            <person name="Nagy L.G."/>
            <person name="Floudas D."/>
            <person name="Copeland A."/>
            <person name="Barry K.W."/>
            <person name="Cichocki N."/>
            <person name="Veneault-Fourrey C."/>
            <person name="LaButti K."/>
            <person name="Lindquist E.A."/>
            <person name="Lipzen A."/>
            <person name="Lundell T."/>
            <person name="Morin E."/>
            <person name="Murat C."/>
            <person name="Riley R."/>
            <person name="Ohm R."/>
            <person name="Sun H."/>
            <person name="Tunlid A."/>
            <person name="Henrissat B."/>
            <person name="Grigoriev I.V."/>
            <person name="Hibbett D.S."/>
            <person name="Martin F."/>
        </authorList>
    </citation>
    <scope>NUCLEOTIDE SEQUENCE [LARGE SCALE GENOMIC DNA]</scope>
    <source>
        <strain evidence="2">Ve08.2h10</strain>
    </source>
</reference>
<sequence>DIIDDFSSYMWAIPLTGLKVGVFQSDNSELKFNNLKAWFQSCDTTQQFTSAHTSAQNGRIEQVHHTLMGKDRAM</sequence>
<feature type="non-terminal residue" evidence="1">
    <location>
        <position position="1"/>
    </location>
</feature>
<gene>
    <name evidence="1" type="ORF">PAXRUDRAFT_124235</name>
</gene>
<evidence type="ECO:0000313" key="2">
    <source>
        <dbReference type="Proteomes" id="UP000054538"/>
    </source>
</evidence>
<reference evidence="1 2" key="1">
    <citation type="submission" date="2014-04" db="EMBL/GenBank/DDBJ databases">
        <authorList>
            <consortium name="DOE Joint Genome Institute"/>
            <person name="Kuo A."/>
            <person name="Kohler A."/>
            <person name="Jargeat P."/>
            <person name="Nagy L.G."/>
            <person name="Floudas D."/>
            <person name="Copeland A."/>
            <person name="Barry K.W."/>
            <person name="Cichocki N."/>
            <person name="Veneault-Fourrey C."/>
            <person name="LaButti K."/>
            <person name="Lindquist E.A."/>
            <person name="Lipzen A."/>
            <person name="Lundell T."/>
            <person name="Morin E."/>
            <person name="Murat C."/>
            <person name="Sun H."/>
            <person name="Tunlid A."/>
            <person name="Henrissat B."/>
            <person name="Grigoriev I.V."/>
            <person name="Hibbett D.S."/>
            <person name="Martin F."/>
            <person name="Nordberg H.P."/>
            <person name="Cantor M.N."/>
            <person name="Hua S.X."/>
        </authorList>
    </citation>
    <scope>NUCLEOTIDE SEQUENCE [LARGE SCALE GENOMIC DNA]</scope>
    <source>
        <strain evidence="1 2">Ve08.2h10</strain>
    </source>
</reference>
<dbReference type="HOGENOM" id="CLU_200849_0_0_1"/>
<dbReference type="GO" id="GO:0003676">
    <property type="term" value="F:nucleic acid binding"/>
    <property type="evidence" value="ECO:0007669"/>
    <property type="project" value="InterPro"/>
</dbReference>
<protein>
    <recommendedName>
        <fullName evidence="3">Integrase catalytic domain-containing protein</fullName>
    </recommendedName>
</protein>
<dbReference type="SUPFAM" id="SSF53098">
    <property type="entry name" value="Ribonuclease H-like"/>
    <property type="match status" value="1"/>
</dbReference>
<accession>A0A0D0C1C0</accession>
<dbReference type="AlphaFoldDB" id="A0A0D0C1C0"/>
<dbReference type="Proteomes" id="UP000054538">
    <property type="component" value="Unassembled WGS sequence"/>
</dbReference>
<dbReference type="EMBL" id="KN827182">
    <property type="protein sequence ID" value="KIK77022.1"/>
    <property type="molecule type" value="Genomic_DNA"/>
</dbReference>
<dbReference type="Gene3D" id="3.30.420.10">
    <property type="entry name" value="Ribonuclease H-like superfamily/Ribonuclease H"/>
    <property type="match status" value="1"/>
</dbReference>
<feature type="non-terminal residue" evidence="1">
    <location>
        <position position="74"/>
    </location>
</feature>
<keyword evidence="2" id="KW-1185">Reference proteome</keyword>
<evidence type="ECO:0000313" key="1">
    <source>
        <dbReference type="EMBL" id="KIK77022.1"/>
    </source>
</evidence>